<organism evidence="7 8">
    <name type="scientific">Debaryomyces hansenii (strain ATCC 36239 / CBS 767 / BCRC 21394 / JCM 1990 / NBRC 0083 / IGC 2968)</name>
    <name type="common">Yeast</name>
    <name type="synonym">Torulaspora hansenii</name>
    <dbReference type="NCBI Taxonomy" id="284592"/>
    <lineage>
        <taxon>Eukaryota</taxon>
        <taxon>Fungi</taxon>
        <taxon>Dikarya</taxon>
        <taxon>Ascomycota</taxon>
        <taxon>Saccharomycotina</taxon>
        <taxon>Pichiomycetes</taxon>
        <taxon>Debaryomycetaceae</taxon>
        <taxon>Debaryomyces</taxon>
    </lineage>
</organism>
<proteinExistence type="predicted"/>
<protein>
    <submittedName>
        <fullName evidence="7">DEHA2E01430p</fullName>
    </submittedName>
</protein>
<dbReference type="Pfam" id="PF04991">
    <property type="entry name" value="LicD"/>
    <property type="match status" value="1"/>
</dbReference>
<evidence type="ECO:0000256" key="3">
    <source>
        <dbReference type="ARBA" id="ARBA00022989"/>
    </source>
</evidence>
<keyword evidence="3 5" id="KW-1133">Transmembrane helix</keyword>
<dbReference type="eggNOG" id="ENOG502QREF">
    <property type="taxonomic scope" value="Eukaryota"/>
</dbReference>
<dbReference type="PANTHER" id="PTHR15407:SF28">
    <property type="entry name" value="RIBITOL-5-PHOSPHATE TRANSFERASE FKTN"/>
    <property type="match status" value="1"/>
</dbReference>
<evidence type="ECO:0000259" key="6">
    <source>
        <dbReference type="Pfam" id="PF04991"/>
    </source>
</evidence>
<dbReference type="GeneID" id="2902966"/>
<evidence type="ECO:0000256" key="2">
    <source>
        <dbReference type="ARBA" id="ARBA00022692"/>
    </source>
</evidence>
<dbReference type="VEuPathDB" id="FungiDB:DEHA2E01430g"/>
<dbReference type="OrthoDB" id="444255at2759"/>
<dbReference type="GO" id="GO:0016020">
    <property type="term" value="C:membrane"/>
    <property type="evidence" value="ECO:0007669"/>
    <property type="project" value="UniProtKB-SubCell"/>
</dbReference>
<feature type="domain" description="LicD/FKTN/FKRP nucleotidyltransferase" evidence="6">
    <location>
        <begin position="496"/>
        <end position="609"/>
    </location>
</feature>
<evidence type="ECO:0000256" key="5">
    <source>
        <dbReference type="SAM" id="Phobius"/>
    </source>
</evidence>
<dbReference type="InterPro" id="IPR007074">
    <property type="entry name" value="LicD/FKTN/FKRP_NTP_transf"/>
</dbReference>
<dbReference type="RefSeq" id="XP_459389.2">
    <property type="nucleotide sequence ID" value="XM_459389.2"/>
</dbReference>
<keyword evidence="8" id="KW-1185">Reference proteome</keyword>
<dbReference type="InParanoid" id="Q6BQY1"/>
<evidence type="ECO:0000256" key="4">
    <source>
        <dbReference type="ARBA" id="ARBA00023136"/>
    </source>
</evidence>
<sequence>MMVNYSLPRIITSKTTVKWAKFLIAAIVLIHVTYFSIYNFTEYKIEDISKVYSSYTSGDDSNQPQQPINNLAEDSNGMTLQRKIKKKFAQIEKDKNRFWLAQTGLTETELDVSIKPFLSTYDDENSWKNKNELFYDPRFTLSIYLNEIKQQALSQSGTASTDSYGKIDFKTVKPITLPFSWADWMDLRRLNDELNKPMNERITCQYIKDRTNNNPDTSYFCLENEKLTDEKVKELGFKHREQLPGFLIHGHSSHDDRPYNDIRVLESKAYALTHLPKPNRVILLNGDAKGGTFEFMVDQSDNSRLATSNMVTNYLKSNNINPEKVEDDTVLKFDHTEELKGLLEKVTPKYLPDEEDKHHMYKILRRQKNPKASREMVLTKEMFHYPPAMISSQINFYEKKSDIPLADITRQERMYYDGLKDCANYNDDNEPTYFKMATIRIDDDKNRDHEWGWHYDWRFFNGALNYKRNGWSKSELIIRTNIILDRLLRNWNRFAEEKGIITWIMHGPLLSWYWDGLMFPFDVDIDIQMPMMELARLAKDYNQTLVLEDPKEGYGKYLIDVGTYIHNRGISKQSNHIDARFVDIDSGIYIDITGLSKSKANTPEEYVNNELVNIDKGFHDEQVEIYNDRRKHFYKLEQLSPLKYSMMGGVPVYIPSTITDRLIFEYSKGLSSYEFNDWYFVHKINLWLRKEQIADVFDETEIRNNEGNIDKDKLLLRISKMTDAQVLRLLEDDLILVEYYLTKQYTDIHARERKYLFDHLGRDNTALKGDKRSKQEYNKLTSTFKMKKPLRKALFDFENIERLKHHIADTD</sequence>
<gene>
    <name evidence="7" type="ordered locus">DEHA2E01430g</name>
</gene>
<dbReference type="Proteomes" id="UP000000599">
    <property type="component" value="Chromosome E"/>
</dbReference>
<evidence type="ECO:0000256" key="1">
    <source>
        <dbReference type="ARBA" id="ARBA00004167"/>
    </source>
</evidence>
<dbReference type="InterPro" id="IPR009644">
    <property type="entry name" value="FKTN/MNN4/W02B3.4-1"/>
</dbReference>
<keyword evidence="2 5" id="KW-0812">Transmembrane</keyword>
<dbReference type="EMBL" id="CR382137">
    <property type="protein sequence ID" value="CAG87600.2"/>
    <property type="molecule type" value="Genomic_DNA"/>
</dbReference>
<dbReference type="OMA" id="IITWIMH"/>
<accession>Q6BQY1</accession>
<dbReference type="GO" id="GO:0009100">
    <property type="term" value="P:glycoprotein metabolic process"/>
    <property type="evidence" value="ECO:0007669"/>
    <property type="project" value="UniProtKB-ARBA"/>
</dbReference>
<dbReference type="STRING" id="284592.Q6BQY1"/>
<comment type="subcellular location">
    <subcellularLocation>
        <location evidence="1">Membrane</location>
        <topology evidence="1">Single-pass membrane protein</topology>
    </subcellularLocation>
</comment>
<feature type="transmembrane region" description="Helical" evidence="5">
    <location>
        <begin position="20"/>
        <end position="40"/>
    </location>
</feature>
<evidence type="ECO:0000313" key="7">
    <source>
        <dbReference type="EMBL" id="CAG87600.2"/>
    </source>
</evidence>
<dbReference type="PANTHER" id="PTHR15407">
    <property type="entry name" value="FUKUTIN-RELATED"/>
    <property type="match status" value="1"/>
</dbReference>
<name>Q6BQY1_DEBHA</name>
<dbReference type="AlphaFoldDB" id="Q6BQY1"/>
<dbReference type="HOGENOM" id="CLU_008074_2_0_1"/>
<dbReference type="KEGG" id="dha:DEHA2E01430g"/>
<evidence type="ECO:0000313" key="8">
    <source>
        <dbReference type="Proteomes" id="UP000000599"/>
    </source>
</evidence>
<keyword evidence="4 5" id="KW-0472">Membrane</keyword>
<reference evidence="7 8" key="1">
    <citation type="journal article" date="2004" name="Nature">
        <title>Genome evolution in yeasts.</title>
        <authorList>
            <consortium name="Genolevures"/>
            <person name="Dujon B."/>
            <person name="Sherman D."/>
            <person name="Fischer G."/>
            <person name="Durrens P."/>
            <person name="Casaregola S."/>
            <person name="Lafontaine I."/>
            <person name="de Montigny J."/>
            <person name="Marck C."/>
            <person name="Neuveglise C."/>
            <person name="Talla E."/>
            <person name="Goffard N."/>
            <person name="Frangeul L."/>
            <person name="Aigle M."/>
            <person name="Anthouard V."/>
            <person name="Babour A."/>
            <person name="Barbe V."/>
            <person name="Barnay S."/>
            <person name="Blanchin S."/>
            <person name="Beckerich J.M."/>
            <person name="Beyne E."/>
            <person name="Bleykasten C."/>
            <person name="Boisrame A."/>
            <person name="Boyer J."/>
            <person name="Cattolico L."/>
            <person name="Confanioleri F."/>
            <person name="de Daruvar A."/>
            <person name="Despons L."/>
            <person name="Fabre E."/>
            <person name="Fairhead C."/>
            <person name="Ferry-Dumazet H."/>
            <person name="Groppi A."/>
            <person name="Hantraye F."/>
            <person name="Hennequin C."/>
            <person name="Jauniaux N."/>
            <person name="Joyet P."/>
            <person name="Kachouri R."/>
            <person name="Kerrest A."/>
            <person name="Koszul R."/>
            <person name="Lemaire M."/>
            <person name="Lesur I."/>
            <person name="Ma L."/>
            <person name="Muller H."/>
            <person name="Nicaud J.M."/>
            <person name="Nikolski M."/>
            <person name="Oztas S."/>
            <person name="Ozier-Kalogeropoulos O."/>
            <person name="Pellenz S."/>
            <person name="Potier S."/>
            <person name="Richard G.F."/>
            <person name="Straub M.L."/>
            <person name="Suleau A."/>
            <person name="Swennene D."/>
            <person name="Tekaia F."/>
            <person name="Wesolowski-Louvel M."/>
            <person name="Westhof E."/>
            <person name="Wirth B."/>
            <person name="Zeniou-Meyer M."/>
            <person name="Zivanovic I."/>
            <person name="Bolotin-Fukuhara M."/>
            <person name="Thierry A."/>
            <person name="Bouchier C."/>
            <person name="Caudron B."/>
            <person name="Scarpelli C."/>
            <person name="Gaillardin C."/>
            <person name="Weissenbach J."/>
            <person name="Wincker P."/>
            <person name="Souciet J.L."/>
        </authorList>
    </citation>
    <scope>NUCLEOTIDE SEQUENCE [LARGE SCALE GENOMIC DNA]</scope>
    <source>
        <strain evidence="8">ATCC 36239 / CBS 767 / BCRC 21394 / JCM 1990 / NBRC 0083 / IGC 2968</strain>
    </source>
</reference>